<feature type="domain" description="Peptide methionine sulphoxide reductase MsrA" evidence="6">
    <location>
        <begin position="44"/>
        <end position="197"/>
    </location>
</feature>
<dbReference type="GO" id="GO:0008113">
    <property type="term" value="F:peptide-methionine (S)-S-oxide reductase activity"/>
    <property type="evidence" value="ECO:0007669"/>
    <property type="project" value="UniProtKB-UniRule"/>
</dbReference>
<proteinExistence type="inferred from homology"/>
<dbReference type="EC" id="1.8.4.11" evidence="4"/>
<evidence type="ECO:0000256" key="2">
    <source>
        <dbReference type="ARBA" id="ARBA00047806"/>
    </source>
</evidence>
<organism evidence="7 8">
    <name type="scientific">Rhinopithecimicrobium faecis</name>
    <dbReference type="NCBI Taxonomy" id="2820698"/>
    <lineage>
        <taxon>Bacteria</taxon>
        <taxon>Pseudomonadati</taxon>
        <taxon>Bacteroidota</taxon>
        <taxon>Sphingobacteriia</taxon>
        <taxon>Sphingobacteriales</taxon>
        <taxon>Sphingobacteriaceae</taxon>
        <taxon>Rhinopithecimicrobium</taxon>
    </lineage>
</organism>
<comment type="catalytic activity">
    <reaction evidence="3 4">
        <text>[thioredoxin]-disulfide + L-methionine + H2O = L-methionine (S)-S-oxide + [thioredoxin]-dithiol</text>
        <dbReference type="Rhea" id="RHEA:19993"/>
        <dbReference type="Rhea" id="RHEA-COMP:10698"/>
        <dbReference type="Rhea" id="RHEA-COMP:10700"/>
        <dbReference type="ChEBI" id="CHEBI:15377"/>
        <dbReference type="ChEBI" id="CHEBI:29950"/>
        <dbReference type="ChEBI" id="CHEBI:50058"/>
        <dbReference type="ChEBI" id="CHEBI:57844"/>
        <dbReference type="ChEBI" id="CHEBI:58772"/>
        <dbReference type="EC" id="1.8.4.11"/>
    </reaction>
</comment>
<comment type="catalytic activity">
    <reaction evidence="2 4">
        <text>L-methionyl-[protein] + [thioredoxin]-disulfide + H2O = L-methionyl-(S)-S-oxide-[protein] + [thioredoxin]-dithiol</text>
        <dbReference type="Rhea" id="RHEA:14217"/>
        <dbReference type="Rhea" id="RHEA-COMP:10698"/>
        <dbReference type="Rhea" id="RHEA-COMP:10700"/>
        <dbReference type="Rhea" id="RHEA-COMP:12313"/>
        <dbReference type="Rhea" id="RHEA-COMP:12315"/>
        <dbReference type="ChEBI" id="CHEBI:15377"/>
        <dbReference type="ChEBI" id="CHEBI:16044"/>
        <dbReference type="ChEBI" id="CHEBI:29950"/>
        <dbReference type="ChEBI" id="CHEBI:44120"/>
        <dbReference type="ChEBI" id="CHEBI:50058"/>
        <dbReference type="EC" id="1.8.4.11"/>
    </reaction>
</comment>
<comment type="caution">
    <text evidence="7">The sequence shown here is derived from an EMBL/GenBank/DDBJ whole genome shotgun (WGS) entry which is preliminary data.</text>
</comment>
<feature type="active site" evidence="4">
    <location>
        <position position="51"/>
    </location>
</feature>
<evidence type="ECO:0000313" key="7">
    <source>
        <dbReference type="EMBL" id="MBP3941986.1"/>
    </source>
</evidence>
<dbReference type="PROSITE" id="PS51257">
    <property type="entry name" value="PROKAR_LIPOPROTEIN"/>
    <property type="match status" value="1"/>
</dbReference>
<dbReference type="EMBL" id="JAGKSB010000001">
    <property type="protein sequence ID" value="MBP3941986.1"/>
    <property type="molecule type" value="Genomic_DNA"/>
</dbReference>
<evidence type="ECO:0000256" key="4">
    <source>
        <dbReference type="HAMAP-Rule" id="MF_01401"/>
    </source>
</evidence>
<evidence type="ECO:0000259" key="6">
    <source>
        <dbReference type="Pfam" id="PF01625"/>
    </source>
</evidence>
<dbReference type="Proteomes" id="UP000679691">
    <property type="component" value="Unassembled WGS sequence"/>
</dbReference>
<evidence type="ECO:0000256" key="1">
    <source>
        <dbReference type="ARBA" id="ARBA00023002"/>
    </source>
</evidence>
<evidence type="ECO:0000256" key="5">
    <source>
        <dbReference type="SAM" id="SignalP"/>
    </source>
</evidence>
<dbReference type="InterPro" id="IPR002569">
    <property type="entry name" value="Met_Sox_Rdtase_MsrA_dom"/>
</dbReference>
<keyword evidence="5" id="KW-0732">Signal</keyword>
<dbReference type="PANTHER" id="PTHR43774:SF1">
    <property type="entry name" value="PEPTIDE METHIONINE SULFOXIDE REDUCTASE MSRA 2"/>
    <property type="match status" value="1"/>
</dbReference>
<sequence length="217" mass="24344">MRLTICLIGTLLSLFACASPKTEKVSTKALITPTLTPPQVTLDTAIFAAGCFWCIEAQLKMLEGVDTVLAGYTGGHTKNPTYLEVSMGKTGHAEAVAVVYKPAVISYDALLEAFFSSHDPTQLNRQGNDVGTQYRSAIFPHNAYQKERASYYIQELTNESVYKQAIATRIEPLVKFYQAEEEHQDFFRRNPSEAYCQYVIIPKLEKFKRIFSAKLKP</sequence>
<dbReference type="SUPFAM" id="SSF55068">
    <property type="entry name" value="Peptide methionine sulfoxide reductase"/>
    <property type="match status" value="1"/>
</dbReference>
<dbReference type="Gene3D" id="3.30.1060.10">
    <property type="entry name" value="Peptide methionine sulphoxide reductase MsrA"/>
    <property type="match status" value="1"/>
</dbReference>
<feature type="signal peptide" evidence="5">
    <location>
        <begin position="1"/>
        <end position="18"/>
    </location>
</feature>
<comment type="similarity">
    <text evidence="4">Belongs to the MsrA Met sulfoxide reductase family.</text>
</comment>
<dbReference type="Pfam" id="PF01625">
    <property type="entry name" value="PMSR"/>
    <property type="match status" value="1"/>
</dbReference>
<accession>A0A8T4H7B7</accession>
<keyword evidence="8" id="KW-1185">Reference proteome</keyword>
<name>A0A8T4H7B7_9SPHI</name>
<gene>
    <name evidence="4 7" type="primary">msrA</name>
    <name evidence="7" type="ORF">J5U18_00155</name>
</gene>
<keyword evidence="1 4" id="KW-0560">Oxidoreductase</keyword>
<evidence type="ECO:0000256" key="3">
    <source>
        <dbReference type="ARBA" id="ARBA00048782"/>
    </source>
</evidence>
<comment type="function">
    <text evidence="4">Has an important function as a repair enzyme for proteins that have been inactivated by oxidation. Catalyzes the reversible oxidation-reduction of methionine sulfoxide in proteins to methionine.</text>
</comment>
<evidence type="ECO:0000313" key="8">
    <source>
        <dbReference type="Proteomes" id="UP000679691"/>
    </source>
</evidence>
<dbReference type="PANTHER" id="PTHR43774">
    <property type="entry name" value="PEPTIDE METHIONINE SULFOXIDE REDUCTASE"/>
    <property type="match status" value="1"/>
</dbReference>
<dbReference type="RefSeq" id="WP_353545473.1">
    <property type="nucleotide sequence ID" value="NZ_JAGKSB010000001.1"/>
</dbReference>
<feature type="chain" id="PRO_5035762386" description="Peptide methionine sulfoxide reductase MsrA" evidence="5">
    <location>
        <begin position="19"/>
        <end position="217"/>
    </location>
</feature>
<dbReference type="HAMAP" id="MF_01401">
    <property type="entry name" value="MsrA"/>
    <property type="match status" value="1"/>
</dbReference>
<reference evidence="7" key="1">
    <citation type="submission" date="2021-03" db="EMBL/GenBank/DDBJ databases">
        <authorList>
            <person name="Lu T."/>
            <person name="Wang Q."/>
            <person name="Han X."/>
        </authorList>
    </citation>
    <scope>NUCLEOTIDE SEQUENCE</scope>
    <source>
        <strain evidence="7">WQ 2009</strain>
    </source>
</reference>
<dbReference type="NCBIfam" id="TIGR00401">
    <property type="entry name" value="msrA"/>
    <property type="match status" value="1"/>
</dbReference>
<dbReference type="AlphaFoldDB" id="A0A8T4H7B7"/>
<protein>
    <recommendedName>
        <fullName evidence="4">Peptide methionine sulfoxide reductase MsrA</fullName>
        <shortName evidence="4">Protein-methionine-S-oxide reductase</shortName>
        <ecNumber evidence="4">1.8.4.11</ecNumber>
    </recommendedName>
    <alternativeName>
        <fullName evidence="4">Peptide-methionine (S)-S-oxide reductase</fullName>
        <shortName evidence="4">Peptide Met(O) reductase</shortName>
    </alternativeName>
</protein>
<dbReference type="InterPro" id="IPR036509">
    <property type="entry name" value="Met_Sox_Rdtase_MsrA_sf"/>
</dbReference>